<keyword evidence="3" id="KW-0998">Cell outer membrane</keyword>
<protein>
    <recommendedName>
        <fullName evidence="5">TonB-dependent receptor-like beta-barrel domain-containing protein</fullName>
    </recommendedName>
</protein>
<evidence type="ECO:0000256" key="3">
    <source>
        <dbReference type="ARBA" id="ARBA00023237"/>
    </source>
</evidence>
<reference evidence="4" key="1">
    <citation type="submission" date="2018-05" db="EMBL/GenBank/DDBJ databases">
        <authorList>
            <person name="Lanie J.A."/>
            <person name="Ng W.-L."/>
            <person name="Kazmierczak K.M."/>
            <person name="Andrzejewski T.M."/>
            <person name="Davidsen T.M."/>
            <person name="Wayne K.J."/>
            <person name="Tettelin H."/>
            <person name="Glass J.I."/>
            <person name="Rusch D."/>
            <person name="Podicherti R."/>
            <person name="Tsui H.-C.T."/>
            <person name="Winkler M.E."/>
        </authorList>
    </citation>
    <scope>NUCLEOTIDE SEQUENCE</scope>
</reference>
<feature type="non-terminal residue" evidence="4">
    <location>
        <position position="1"/>
    </location>
</feature>
<dbReference type="Gene3D" id="2.40.170.20">
    <property type="entry name" value="TonB-dependent receptor, beta-barrel domain"/>
    <property type="match status" value="1"/>
</dbReference>
<evidence type="ECO:0000256" key="1">
    <source>
        <dbReference type="ARBA" id="ARBA00004442"/>
    </source>
</evidence>
<dbReference type="SUPFAM" id="SSF56935">
    <property type="entry name" value="Porins"/>
    <property type="match status" value="1"/>
</dbReference>
<keyword evidence="2" id="KW-0472">Membrane</keyword>
<sequence length="112" mass="12816">DQLEKLLPGKRWNLSAVHNTGDWRILGRMNWVDEWFTEEWGGGGGYISDMSTIDLEVSRDLGDYTLTFGAQNAFDDHPDKELRGLILGWEYPEASPLGFNGAFYYFKVGMDF</sequence>
<organism evidence="4">
    <name type="scientific">marine metagenome</name>
    <dbReference type="NCBI Taxonomy" id="408172"/>
    <lineage>
        <taxon>unclassified sequences</taxon>
        <taxon>metagenomes</taxon>
        <taxon>ecological metagenomes</taxon>
    </lineage>
</organism>
<evidence type="ECO:0000313" key="4">
    <source>
        <dbReference type="EMBL" id="SVC91971.1"/>
    </source>
</evidence>
<dbReference type="AlphaFoldDB" id="A0A382R5W1"/>
<name>A0A382R5W1_9ZZZZ</name>
<proteinExistence type="predicted"/>
<accession>A0A382R5W1</accession>
<evidence type="ECO:0000256" key="2">
    <source>
        <dbReference type="ARBA" id="ARBA00023136"/>
    </source>
</evidence>
<evidence type="ECO:0008006" key="5">
    <source>
        <dbReference type="Google" id="ProtNLM"/>
    </source>
</evidence>
<dbReference type="InterPro" id="IPR036942">
    <property type="entry name" value="Beta-barrel_TonB_sf"/>
</dbReference>
<dbReference type="EMBL" id="UINC01118685">
    <property type="protein sequence ID" value="SVC91971.1"/>
    <property type="molecule type" value="Genomic_DNA"/>
</dbReference>
<comment type="subcellular location">
    <subcellularLocation>
        <location evidence="1">Cell outer membrane</location>
    </subcellularLocation>
</comment>
<gene>
    <name evidence="4" type="ORF">METZ01_LOCUS344825</name>
</gene>
<dbReference type="GO" id="GO:0009279">
    <property type="term" value="C:cell outer membrane"/>
    <property type="evidence" value="ECO:0007669"/>
    <property type="project" value="UniProtKB-SubCell"/>
</dbReference>